<dbReference type="Proteomes" id="UP000821866">
    <property type="component" value="Chromosome 9"/>
</dbReference>
<dbReference type="AlphaFoldDB" id="A0A9J6D3Z0"/>
<organism evidence="2 3">
    <name type="scientific">Rhipicephalus microplus</name>
    <name type="common">Cattle tick</name>
    <name type="synonym">Boophilus microplus</name>
    <dbReference type="NCBI Taxonomy" id="6941"/>
    <lineage>
        <taxon>Eukaryota</taxon>
        <taxon>Metazoa</taxon>
        <taxon>Ecdysozoa</taxon>
        <taxon>Arthropoda</taxon>
        <taxon>Chelicerata</taxon>
        <taxon>Arachnida</taxon>
        <taxon>Acari</taxon>
        <taxon>Parasitiformes</taxon>
        <taxon>Ixodida</taxon>
        <taxon>Ixodoidea</taxon>
        <taxon>Ixodidae</taxon>
        <taxon>Rhipicephalinae</taxon>
        <taxon>Rhipicephalus</taxon>
        <taxon>Boophilus</taxon>
    </lineage>
</organism>
<dbReference type="InterPro" id="IPR004244">
    <property type="entry name" value="Transposase_22"/>
</dbReference>
<comment type="caution">
    <text evidence="2">The sequence shown here is derived from an EMBL/GenBank/DDBJ whole genome shotgun (WGS) entry which is preliminary data.</text>
</comment>
<keyword evidence="1" id="KW-0732">Signal</keyword>
<proteinExistence type="predicted"/>
<feature type="signal peptide" evidence="1">
    <location>
        <begin position="1"/>
        <end position="28"/>
    </location>
</feature>
<dbReference type="VEuPathDB" id="VectorBase:LOC119165496"/>
<dbReference type="PANTHER" id="PTHR11505">
    <property type="entry name" value="L1 TRANSPOSABLE ELEMENT-RELATED"/>
    <property type="match status" value="1"/>
</dbReference>
<reference evidence="2" key="2">
    <citation type="submission" date="2021-09" db="EMBL/GenBank/DDBJ databases">
        <authorList>
            <person name="Jia N."/>
            <person name="Wang J."/>
            <person name="Shi W."/>
            <person name="Du L."/>
            <person name="Sun Y."/>
            <person name="Zhan W."/>
            <person name="Jiang J."/>
            <person name="Wang Q."/>
            <person name="Zhang B."/>
            <person name="Ji P."/>
            <person name="Sakyi L.B."/>
            <person name="Cui X."/>
            <person name="Yuan T."/>
            <person name="Jiang B."/>
            <person name="Yang W."/>
            <person name="Lam T.T.-Y."/>
            <person name="Chang Q."/>
            <person name="Ding S."/>
            <person name="Wang X."/>
            <person name="Zhu J."/>
            <person name="Ruan X."/>
            <person name="Zhao L."/>
            <person name="Wei J."/>
            <person name="Que T."/>
            <person name="Du C."/>
            <person name="Cheng J."/>
            <person name="Dai P."/>
            <person name="Han X."/>
            <person name="Huang E."/>
            <person name="Gao Y."/>
            <person name="Liu J."/>
            <person name="Shao H."/>
            <person name="Ye R."/>
            <person name="Li L."/>
            <person name="Wei W."/>
            <person name="Wang X."/>
            <person name="Wang C."/>
            <person name="Huo Q."/>
            <person name="Li W."/>
            <person name="Guo W."/>
            <person name="Chen H."/>
            <person name="Chen S."/>
            <person name="Zhou L."/>
            <person name="Zhou L."/>
            <person name="Ni X."/>
            <person name="Tian J."/>
            <person name="Zhou Y."/>
            <person name="Sheng Y."/>
            <person name="Liu T."/>
            <person name="Pan Y."/>
            <person name="Xia L."/>
            <person name="Li J."/>
            <person name="Zhao F."/>
            <person name="Cao W."/>
        </authorList>
    </citation>
    <scope>NUCLEOTIDE SEQUENCE</scope>
    <source>
        <strain evidence="2">Rmic-2018</strain>
        <tissue evidence="2">Larvae</tissue>
    </source>
</reference>
<evidence type="ECO:0000313" key="3">
    <source>
        <dbReference type="Proteomes" id="UP000821866"/>
    </source>
</evidence>
<evidence type="ECO:0000256" key="1">
    <source>
        <dbReference type="SAM" id="SignalP"/>
    </source>
</evidence>
<accession>A0A9J6D3Z0</accession>
<dbReference type="EMBL" id="JABSTU010000011">
    <property type="protein sequence ID" value="KAH8008776.1"/>
    <property type="molecule type" value="Genomic_DNA"/>
</dbReference>
<gene>
    <name evidence="2" type="ORF">HPB51_004166</name>
</gene>
<dbReference type="Gene3D" id="3.30.70.1820">
    <property type="entry name" value="L1 transposable element, RRM domain"/>
    <property type="match status" value="1"/>
</dbReference>
<sequence>MCSSLTKPLLFVVQSFLVGAWLLPQHDASTVPVLQVQLVPPAPIIDEPCFRHQPDLETTLKPFLDKQVSSTWSTLDTDYLKDGHRTPAFSGHEGAAGMCSSLIKPLLFVVQVSEIPSLYCKRSSNVCLLLFPCPSVFCEIIYECVLVSKQLLLCGDVKTNPGPNSEVLAAITNLSTKLESRHADVLQQFADLKKNQEKLTRTVSELATWMDALESVVDTLDRGPSAADITNIVSAAVQSKKCGIEVKDSRMDKLEDRSRRDNLIFYGIADNETKTWEQSEAHVCNLAPQLEMQSSELSGSISRAHRLGVFSATKMRPIIVKFSSSKARDRILSRKAKLKSSGVPVGRTFAEPLDSRVRS</sequence>
<protein>
    <submittedName>
        <fullName evidence="2">Uncharacterized protein</fullName>
    </submittedName>
</protein>
<evidence type="ECO:0000313" key="2">
    <source>
        <dbReference type="EMBL" id="KAH8008776.1"/>
    </source>
</evidence>
<keyword evidence="3" id="KW-1185">Reference proteome</keyword>
<reference evidence="2" key="1">
    <citation type="journal article" date="2020" name="Cell">
        <title>Large-Scale Comparative Analyses of Tick Genomes Elucidate Their Genetic Diversity and Vector Capacities.</title>
        <authorList>
            <consortium name="Tick Genome and Microbiome Consortium (TIGMIC)"/>
            <person name="Jia N."/>
            <person name="Wang J."/>
            <person name="Shi W."/>
            <person name="Du L."/>
            <person name="Sun Y."/>
            <person name="Zhan W."/>
            <person name="Jiang J.F."/>
            <person name="Wang Q."/>
            <person name="Zhang B."/>
            <person name="Ji P."/>
            <person name="Bell-Sakyi L."/>
            <person name="Cui X.M."/>
            <person name="Yuan T.T."/>
            <person name="Jiang B.G."/>
            <person name="Yang W.F."/>
            <person name="Lam T.T."/>
            <person name="Chang Q.C."/>
            <person name="Ding S.J."/>
            <person name="Wang X.J."/>
            <person name="Zhu J.G."/>
            <person name="Ruan X.D."/>
            <person name="Zhao L."/>
            <person name="Wei J.T."/>
            <person name="Ye R.Z."/>
            <person name="Que T.C."/>
            <person name="Du C.H."/>
            <person name="Zhou Y.H."/>
            <person name="Cheng J.X."/>
            <person name="Dai P.F."/>
            <person name="Guo W.B."/>
            <person name="Han X.H."/>
            <person name="Huang E.J."/>
            <person name="Li L.F."/>
            <person name="Wei W."/>
            <person name="Gao Y.C."/>
            <person name="Liu J.Z."/>
            <person name="Shao H.Z."/>
            <person name="Wang X."/>
            <person name="Wang C.C."/>
            <person name="Yang T.C."/>
            <person name="Huo Q.B."/>
            <person name="Li W."/>
            <person name="Chen H.Y."/>
            <person name="Chen S.E."/>
            <person name="Zhou L.G."/>
            <person name="Ni X.B."/>
            <person name="Tian J.H."/>
            <person name="Sheng Y."/>
            <person name="Liu T."/>
            <person name="Pan Y.S."/>
            <person name="Xia L.Y."/>
            <person name="Li J."/>
            <person name="Zhao F."/>
            <person name="Cao W.C."/>
        </authorList>
    </citation>
    <scope>NUCLEOTIDE SEQUENCE</scope>
    <source>
        <strain evidence="2">Rmic-2018</strain>
    </source>
</reference>
<name>A0A9J6D3Z0_RHIMP</name>
<feature type="chain" id="PRO_5039916495" evidence="1">
    <location>
        <begin position="29"/>
        <end position="359"/>
    </location>
</feature>